<evidence type="ECO:0000313" key="2">
    <source>
        <dbReference type="Proteomes" id="UP000594459"/>
    </source>
</evidence>
<gene>
    <name evidence="1" type="ORF">IRL76_03435</name>
</gene>
<protein>
    <submittedName>
        <fullName evidence="1">Uncharacterized protein</fullName>
    </submittedName>
</protein>
<dbReference type="RefSeq" id="WP_200983193.1">
    <property type="nucleotide sequence ID" value="NZ_CP064654.1"/>
</dbReference>
<proteinExistence type="predicted"/>
<dbReference type="KEGG" id="qso:IRL76_03435"/>
<keyword evidence="2" id="KW-1185">Reference proteome</keyword>
<accession>A0A7S8F383</accession>
<evidence type="ECO:0000313" key="1">
    <source>
        <dbReference type="EMBL" id="QPC99635.1"/>
    </source>
</evidence>
<sequence length="103" mass="11438">MNSNKSQFEPSDLMADVRLYSVQDGGKARPALPGYRCPLFTSKDISLGGWEAQMQLTDGPFEAGTERRVGFVFLTEQGADAIRRAKRFYLWEGQFIGEATVVG</sequence>
<dbReference type="AlphaFoldDB" id="A0A7S8F383"/>
<reference evidence="1 2" key="1">
    <citation type="submission" date="2020-11" db="EMBL/GenBank/DDBJ databases">
        <title>The genome sequence of Erythrobacter sp. 6D36.</title>
        <authorList>
            <person name="Liu Y."/>
        </authorList>
    </citation>
    <scope>NUCLEOTIDE SEQUENCE [LARGE SCALE GENOMIC DNA]</scope>
    <source>
        <strain evidence="1 2">6D36</strain>
    </source>
</reference>
<dbReference type="EMBL" id="CP064654">
    <property type="protein sequence ID" value="QPC99635.1"/>
    <property type="molecule type" value="Genomic_DNA"/>
</dbReference>
<organism evidence="1 2">
    <name type="scientific">Qipengyuania soli</name>
    <dbReference type="NCBI Taxonomy" id="2782568"/>
    <lineage>
        <taxon>Bacteria</taxon>
        <taxon>Pseudomonadati</taxon>
        <taxon>Pseudomonadota</taxon>
        <taxon>Alphaproteobacteria</taxon>
        <taxon>Sphingomonadales</taxon>
        <taxon>Erythrobacteraceae</taxon>
        <taxon>Qipengyuania</taxon>
    </lineage>
</organism>
<dbReference type="Proteomes" id="UP000594459">
    <property type="component" value="Chromosome"/>
</dbReference>
<name>A0A7S8F383_9SPHN</name>